<keyword evidence="3" id="KW-1185">Reference proteome</keyword>
<organism evidence="2 3">
    <name type="scientific">Cardiocondyla obscurior</name>
    <dbReference type="NCBI Taxonomy" id="286306"/>
    <lineage>
        <taxon>Eukaryota</taxon>
        <taxon>Metazoa</taxon>
        <taxon>Ecdysozoa</taxon>
        <taxon>Arthropoda</taxon>
        <taxon>Hexapoda</taxon>
        <taxon>Insecta</taxon>
        <taxon>Pterygota</taxon>
        <taxon>Neoptera</taxon>
        <taxon>Endopterygota</taxon>
        <taxon>Hymenoptera</taxon>
        <taxon>Apocrita</taxon>
        <taxon>Aculeata</taxon>
        <taxon>Formicoidea</taxon>
        <taxon>Formicidae</taxon>
        <taxon>Myrmicinae</taxon>
        <taxon>Cardiocondyla</taxon>
    </lineage>
</organism>
<proteinExistence type="predicted"/>
<evidence type="ECO:0000313" key="2">
    <source>
        <dbReference type="EMBL" id="KAL0134450.1"/>
    </source>
</evidence>
<name>A0AAW2H4E9_9HYME</name>
<comment type="caution">
    <text evidence="2">The sequence shown here is derived from an EMBL/GenBank/DDBJ whole genome shotgun (WGS) entry which is preliminary data.</text>
</comment>
<dbReference type="AlphaFoldDB" id="A0AAW2H4E9"/>
<feature type="region of interest" description="Disordered" evidence="1">
    <location>
        <begin position="16"/>
        <end position="45"/>
    </location>
</feature>
<feature type="compositionally biased region" description="Basic and acidic residues" evidence="1">
    <location>
        <begin position="22"/>
        <end position="39"/>
    </location>
</feature>
<gene>
    <name evidence="2" type="ORF">PUN28_001320</name>
</gene>
<reference evidence="2 3" key="1">
    <citation type="submission" date="2023-03" db="EMBL/GenBank/DDBJ databases">
        <title>High recombination rates correlate with genetic variation in Cardiocondyla obscurior ants.</title>
        <authorList>
            <person name="Errbii M."/>
        </authorList>
    </citation>
    <scope>NUCLEOTIDE SEQUENCE [LARGE SCALE GENOMIC DNA]</scope>
    <source>
        <strain evidence="2">Alpha-2009</strain>
        <tissue evidence="2">Whole body</tissue>
    </source>
</reference>
<accession>A0AAW2H4E9</accession>
<dbReference type="Proteomes" id="UP001430953">
    <property type="component" value="Unassembled WGS sequence"/>
</dbReference>
<sequence length="104" mass="11635">MLSLGRRLWDQEAAIGPGDSRTFVDPRLGHRSDSPRIEENCSPAPEDFNRSTICFSSRANAKPSPADVQQISADSAERLHPEPLFDHTGLTFDKACRRTQRLDI</sequence>
<evidence type="ECO:0000313" key="3">
    <source>
        <dbReference type="Proteomes" id="UP001430953"/>
    </source>
</evidence>
<dbReference type="EMBL" id="JADYXP020000001">
    <property type="protein sequence ID" value="KAL0134450.1"/>
    <property type="molecule type" value="Genomic_DNA"/>
</dbReference>
<evidence type="ECO:0000256" key="1">
    <source>
        <dbReference type="SAM" id="MobiDB-lite"/>
    </source>
</evidence>
<protein>
    <submittedName>
        <fullName evidence="2">Uncharacterized protein</fullName>
    </submittedName>
</protein>